<feature type="transmembrane region" description="Helical" evidence="1">
    <location>
        <begin position="102"/>
        <end position="124"/>
    </location>
</feature>
<reference evidence="3 4" key="1">
    <citation type="submission" date="2021-06" db="EMBL/GenBank/DDBJ databases">
        <authorList>
            <person name="Sun Q."/>
            <person name="Li D."/>
        </authorList>
    </citation>
    <scope>NUCLEOTIDE SEQUENCE [LARGE SCALE GENOMIC DNA]</scope>
    <source>
        <strain evidence="3 4">MSJ-40</strain>
    </source>
</reference>
<feature type="transmembrane region" description="Helical" evidence="1">
    <location>
        <begin position="167"/>
        <end position="186"/>
    </location>
</feature>
<organism evidence="3 4">
    <name type="scientific">Tissierella simiarum</name>
    <dbReference type="NCBI Taxonomy" id="2841534"/>
    <lineage>
        <taxon>Bacteria</taxon>
        <taxon>Bacillati</taxon>
        <taxon>Bacillota</taxon>
        <taxon>Tissierellia</taxon>
        <taxon>Tissierellales</taxon>
        <taxon>Tissierellaceae</taxon>
        <taxon>Tissierella</taxon>
    </lineage>
</organism>
<evidence type="ECO:0000259" key="2">
    <source>
        <dbReference type="Pfam" id="PF02517"/>
    </source>
</evidence>
<dbReference type="GO" id="GO:0008237">
    <property type="term" value="F:metallopeptidase activity"/>
    <property type="evidence" value="ECO:0007669"/>
    <property type="project" value="UniProtKB-KW"/>
</dbReference>
<feature type="transmembrane region" description="Helical" evidence="1">
    <location>
        <begin position="19"/>
        <end position="38"/>
    </location>
</feature>
<accession>A0ABS6E6G5</accession>
<feature type="transmembrane region" description="Helical" evidence="1">
    <location>
        <begin position="136"/>
        <end position="155"/>
    </location>
</feature>
<feature type="transmembrane region" description="Helical" evidence="1">
    <location>
        <begin position="240"/>
        <end position="258"/>
    </location>
</feature>
<name>A0ABS6E6G5_9FIRM</name>
<keyword evidence="3" id="KW-0378">Hydrolase</keyword>
<dbReference type="Pfam" id="PF02517">
    <property type="entry name" value="Rce1-like"/>
    <property type="match status" value="1"/>
</dbReference>
<dbReference type="Proteomes" id="UP000749471">
    <property type="component" value="Unassembled WGS sequence"/>
</dbReference>
<evidence type="ECO:0000256" key="1">
    <source>
        <dbReference type="SAM" id="Phobius"/>
    </source>
</evidence>
<keyword evidence="4" id="KW-1185">Reference proteome</keyword>
<evidence type="ECO:0000313" key="4">
    <source>
        <dbReference type="Proteomes" id="UP000749471"/>
    </source>
</evidence>
<feature type="transmembrane region" description="Helical" evidence="1">
    <location>
        <begin position="192"/>
        <end position="210"/>
    </location>
</feature>
<dbReference type="InterPro" id="IPR003675">
    <property type="entry name" value="Rce1/LyrA-like_dom"/>
</dbReference>
<gene>
    <name evidence="3" type="ORF">KQI42_10450</name>
</gene>
<feature type="transmembrane region" description="Helical" evidence="1">
    <location>
        <begin position="295"/>
        <end position="314"/>
    </location>
</feature>
<keyword evidence="1" id="KW-1133">Transmembrane helix</keyword>
<feature type="transmembrane region" description="Helical" evidence="1">
    <location>
        <begin position="58"/>
        <end position="81"/>
    </location>
</feature>
<keyword evidence="3" id="KW-0482">Metalloprotease</keyword>
<keyword evidence="1" id="KW-0472">Membrane</keyword>
<dbReference type="EMBL" id="JAHLPM010000008">
    <property type="protein sequence ID" value="MBU5438431.1"/>
    <property type="molecule type" value="Genomic_DNA"/>
</dbReference>
<protein>
    <submittedName>
        <fullName evidence="3">CPBP family intramembrane metalloprotease</fullName>
    </submittedName>
</protein>
<feature type="domain" description="CAAX prenyl protease 2/Lysostaphin resistance protein A-like" evidence="2">
    <location>
        <begin position="136"/>
        <end position="221"/>
    </location>
</feature>
<comment type="caution">
    <text evidence="3">The sequence shown here is derived from an EMBL/GenBank/DDBJ whole genome shotgun (WGS) entry which is preliminary data.</text>
</comment>
<sequence length="315" mass="36067">MEELNENDIPRIANKMGKFIIIGFFIEVFFVIFLNEPLVNLLHRYESLSKSDPIEIDMLVRSSLSSLSLIIVALFIFKVNIKDIFSNKNQIYELSLKTKIKLTLFFISIALFSAIVSSPIMVAYTKYVSDIPVPETTLFLSIFAILVAPIIEEILHRGIILNHLKCIGYLFSIIMSSIYFGAIHGIGFLHSFIIGLILGSACVLTGNIRWSIIMHFIYNLILTLIEKQFLPLFSNMSHNIGKLIIGIILLLIFLITSIKDKELKELHKKMNIKNIINQFKKDKEKYIIFINEPRIAILTVGWIFIQLIPLFMLGL</sequence>
<dbReference type="RefSeq" id="WP_216519537.1">
    <property type="nucleotide sequence ID" value="NZ_JAHLPM010000008.1"/>
</dbReference>
<proteinExistence type="predicted"/>
<keyword evidence="1" id="KW-0812">Transmembrane</keyword>
<keyword evidence="3" id="KW-0645">Protease</keyword>
<evidence type="ECO:0000313" key="3">
    <source>
        <dbReference type="EMBL" id="MBU5438431.1"/>
    </source>
</evidence>